<evidence type="ECO:0000313" key="3">
    <source>
        <dbReference type="Proteomes" id="UP000554482"/>
    </source>
</evidence>
<gene>
    <name evidence="2" type="ORF">FRX31_002021</name>
</gene>
<protein>
    <submittedName>
        <fullName evidence="2">Uncharacterized protein</fullName>
    </submittedName>
</protein>
<organism evidence="2 3">
    <name type="scientific">Thalictrum thalictroides</name>
    <name type="common">Rue-anemone</name>
    <name type="synonym">Anemone thalictroides</name>
    <dbReference type="NCBI Taxonomy" id="46969"/>
    <lineage>
        <taxon>Eukaryota</taxon>
        <taxon>Viridiplantae</taxon>
        <taxon>Streptophyta</taxon>
        <taxon>Embryophyta</taxon>
        <taxon>Tracheophyta</taxon>
        <taxon>Spermatophyta</taxon>
        <taxon>Magnoliopsida</taxon>
        <taxon>Ranunculales</taxon>
        <taxon>Ranunculaceae</taxon>
        <taxon>Thalictroideae</taxon>
        <taxon>Thalictrum</taxon>
    </lineage>
</organism>
<reference evidence="2 3" key="1">
    <citation type="submission" date="2020-06" db="EMBL/GenBank/DDBJ databases">
        <title>Transcriptomic and genomic resources for Thalictrum thalictroides and T. hernandezii: Facilitating candidate gene discovery in an emerging model plant lineage.</title>
        <authorList>
            <person name="Arias T."/>
            <person name="Riano-Pachon D.M."/>
            <person name="Di Stilio V.S."/>
        </authorList>
    </citation>
    <scope>NUCLEOTIDE SEQUENCE [LARGE SCALE GENOMIC DNA]</scope>
    <source>
        <strain evidence="3">cv. WT478/WT964</strain>
        <tissue evidence="2">Leaves</tissue>
    </source>
</reference>
<dbReference type="AlphaFoldDB" id="A0A7J6XHS9"/>
<evidence type="ECO:0000313" key="2">
    <source>
        <dbReference type="EMBL" id="KAF5208392.1"/>
    </source>
</evidence>
<feature type="non-terminal residue" evidence="2">
    <location>
        <position position="78"/>
    </location>
</feature>
<name>A0A7J6XHS9_THATH</name>
<sequence>MSNARNITARVLRESISQETTTQPPAATTHTNTSNAGIRQPFNQTLEQRLDPELLRSISLKMIKEQTENLLGPRVLVL</sequence>
<comment type="caution">
    <text evidence="2">The sequence shown here is derived from an EMBL/GenBank/DDBJ whole genome shotgun (WGS) entry which is preliminary data.</text>
</comment>
<evidence type="ECO:0000256" key="1">
    <source>
        <dbReference type="SAM" id="MobiDB-lite"/>
    </source>
</evidence>
<feature type="region of interest" description="Disordered" evidence="1">
    <location>
        <begin position="13"/>
        <end position="41"/>
    </location>
</feature>
<feature type="compositionally biased region" description="Low complexity" evidence="1">
    <location>
        <begin position="20"/>
        <end position="33"/>
    </location>
</feature>
<dbReference type="EMBL" id="JABWDY010000073">
    <property type="protein sequence ID" value="KAF5208392.1"/>
    <property type="molecule type" value="Genomic_DNA"/>
</dbReference>
<accession>A0A7J6XHS9</accession>
<proteinExistence type="predicted"/>
<dbReference type="Proteomes" id="UP000554482">
    <property type="component" value="Unassembled WGS sequence"/>
</dbReference>
<keyword evidence="3" id="KW-1185">Reference proteome</keyword>